<feature type="transmembrane region" description="Helical" evidence="6">
    <location>
        <begin position="373"/>
        <end position="393"/>
    </location>
</feature>
<feature type="repeat" description="WD" evidence="3">
    <location>
        <begin position="583"/>
        <end position="624"/>
    </location>
</feature>
<dbReference type="Gene3D" id="1.10.510.10">
    <property type="entry name" value="Transferase(Phosphotransferase) domain 1"/>
    <property type="match status" value="1"/>
</dbReference>
<evidence type="ECO:0000256" key="2">
    <source>
        <dbReference type="ARBA" id="ARBA00022737"/>
    </source>
</evidence>
<feature type="compositionally biased region" description="Polar residues" evidence="5">
    <location>
        <begin position="305"/>
        <end position="322"/>
    </location>
</feature>
<dbReference type="EMBL" id="JACJPY010000046">
    <property type="protein sequence ID" value="MBD2151235.1"/>
    <property type="molecule type" value="Genomic_DNA"/>
</dbReference>
<keyword evidence="8" id="KW-0723">Serine/threonine-protein kinase</keyword>
<dbReference type="InterPro" id="IPR020472">
    <property type="entry name" value="WD40_PAC1"/>
</dbReference>
<dbReference type="GO" id="GO:0005524">
    <property type="term" value="F:ATP binding"/>
    <property type="evidence" value="ECO:0007669"/>
    <property type="project" value="UniProtKB-UniRule"/>
</dbReference>
<sequence length="744" mass="81875">MSLTTGQVIGGHYEVISLLGGGGFGETYLARDLHLPDRPNRVIKRLSPRVQEASVLKVSRRLFETEAQVLYRLGTHPQIPQLFAHFEEAAEFYLVQEYINGRDLSHELLRGKPWEQFTVAILLQNILTILSFVHQNHVIHRDIKPENIIRRRDGQIFLIDFGVVKEIANSTAIATGEELTNLTVGIGTPGYMPSEQAHGEPRFASDIYAIGMIGIQALTGIMPSHLGKDENLEILWRQHAPQIYPELADILSRMVKFDFRQRYASADTAYEAIKNFCDRFPISNVSHNLSTIQISSHEEIANQASTHLKAASPSNQPSSNRPTPIDRHMDRSNGNLAIPATNLASNPSANPFTNSTDNPNTSPSVILQHFRPWHIGLGIVTIGAIIITAMILLMGESPKPANVASDAEQQEKALTDQTSSAQSSQNDRNPQNSNLVNGNSDASAKFILVKEIGNSGGTVASNDNIYGVSLSPDGKTLAIGTSNQNIELWDFQTNQILQTFRGHKGRVYDVFFSPDGTKLVSGSDNREAIIWDVKTGRILANLEGHQERVYTTIFSPDGKMVASSSSDSTIRIWDVETGKQRQLLSEKSWVYDVSFSADSKLLVSGSKDGAIRIWDVASGKVLKTIVERGSAVRSIVYSYDNKLIASAMEDNTVRLWNVSTGQQDVLTGHTNEVHIVAFSKGDRLLASAGADKSIKIWSVKDKTLIQTLTGHDRGVSSVDFSDDVSSLVSGSLDGKVKVWQRSRK</sequence>
<keyword evidence="1 3" id="KW-0853">WD repeat</keyword>
<dbReference type="PROSITE" id="PS50011">
    <property type="entry name" value="PROTEIN_KINASE_DOM"/>
    <property type="match status" value="1"/>
</dbReference>
<keyword evidence="6" id="KW-0472">Membrane</keyword>
<dbReference type="SUPFAM" id="SSF50978">
    <property type="entry name" value="WD40 repeat-like"/>
    <property type="match status" value="1"/>
</dbReference>
<reference evidence="8" key="1">
    <citation type="journal article" date="2015" name="ISME J.">
        <title>Draft Genome Sequence of Streptomyces incarnatus NRRL8089, which Produces the Nucleoside Antibiotic Sinefungin.</title>
        <authorList>
            <person name="Oshima K."/>
            <person name="Hattori M."/>
            <person name="Shimizu H."/>
            <person name="Fukuda K."/>
            <person name="Nemoto M."/>
            <person name="Inagaki K."/>
            <person name="Tamura T."/>
        </authorList>
    </citation>
    <scope>NUCLEOTIDE SEQUENCE</scope>
    <source>
        <strain evidence="8">FACHB-1277</strain>
    </source>
</reference>
<keyword evidence="6" id="KW-0812">Transmembrane</keyword>
<dbReference type="RefSeq" id="WP_190351653.1">
    <property type="nucleotide sequence ID" value="NZ_JACJPY010000046.1"/>
</dbReference>
<feature type="domain" description="Protein kinase" evidence="7">
    <location>
        <begin position="13"/>
        <end position="273"/>
    </location>
</feature>
<dbReference type="GO" id="GO:0004674">
    <property type="term" value="F:protein serine/threonine kinase activity"/>
    <property type="evidence" value="ECO:0007669"/>
    <property type="project" value="UniProtKB-KW"/>
</dbReference>
<dbReference type="AlphaFoldDB" id="A0A926Z6Y9"/>
<dbReference type="InterPro" id="IPR011009">
    <property type="entry name" value="Kinase-like_dom_sf"/>
</dbReference>
<comment type="caution">
    <text evidence="8">The sequence shown here is derived from an EMBL/GenBank/DDBJ whole genome shotgun (WGS) entry which is preliminary data.</text>
</comment>
<feature type="region of interest" description="Disordered" evidence="5">
    <location>
        <begin position="400"/>
        <end position="438"/>
    </location>
</feature>
<feature type="repeat" description="WD" evidence="3">
    <location>
        <begin position="708"/>
        <end position="744"/>
    </location>
</feature>
<dbReference type="SUPFAM" id="SSF56112">
    <property type="entry name" value="Protein kinase-like (PK-like)"/>
    <property type="match status" value="1"/>
</dbReference>
<keyword evidence="8" id="KW-0808">Transferase</keyword>
<feature type="repeat" description="WD" evidence="3">
    <location>
        <begin position="500"/>
        <end position="541"/>
    </location>
</feature>
<feature type="repeat" description="WD" evidence="3">
    <location>
        <begin position="458"/>
        <end position="499"/>
    </location>
</feature>
<feature type="compositionally biased region" description="Polar residues" evidence="5">
    <location>
        <begin position="415"/>
        <end position="438"/>
    </location>
</feature>
<dbReference type="Gene3D" id="2.130.10.10">
    <property type="entry name" value="YVTN repeat-like/Quinoprotein amine dehydrogenase"/>
    <property type="match status" value="2"/>
</dbReference>
<gene>
    <name evidence="8" type="ORF">H6F44_14050</name>
</gene>
<accession>A0A926Z6Y9</accession>
<evidence type="ECO:0000256" key="5">
    <source>
        <dbReference type="SAM" id="MobiDB-lite"/>
    </source>
</evidence>
<dbReference type="InterPro" id="IPR036322">
    <property type="entry name" value="WD40_repeat_dom_sf"/>
</dbReference>
<evidence type="ECO:0000256" key="1">
    <source>
        <dbReference type="ARBA" id="ARBA00022574"/>
    </source>
</evidence>
<feature type="compositionally biased region" description="Polar residues" evidence="5">
    <location>
        <begin position="342"/>
        <end position="357"/>
    </location>
</feature>
<dbReference type="InterPro" id="IPR015943">
    <property type="entry name" value="WD40/YVTN_repeat-like_dom_sf"/>
</dbReference>
<evidence type="ECO:0000313" key="8">
    <source>
        <dbReference type="EMBL" id="MBD2151235.1"/>
    </source>
</evidence>
<dbReference type="Pfam" id="PF00400">
    <property type="entry name" value="WD40"/>
    <property type="match status" value="7"/>
</dbReference>
<evidence type="ECO:0000256" key="6">
    <source>
        <dbReference type="SAM" id="Phobius"/>
    </source>
</evidence>
<feature type="repeat" description="WD" evidence="3">
    <location>
        <begin position="666"/>
        <end position="707"/>
    </location>
</feature>
<reference evidence="8" key="2">
    <citation type="submission" date="2020-08" db="EMBL/GenBank/DDBJ databases">
        <authorList>
            <person name="Chen M."/>
            <person name="Teng W."/>
            <person name="Zhao L."/>
            <person name="Hu C."/>
            <person name="Zhou Y."/>
            <person name="Han B."/>
            <person name="Song L."/>
            <person name="Shu W."/>
        </authorList>
    </citation>
    <scope>NUCLEOTIDE SEQUENCE</scope>
    <source>
        <strain evidence="8">FACHB-1277</strain>
    </source>
</reference>
<dbReference type="PROSITE" id="PS00678">
    <property type="entry name" value="WD_REPEATS_1"/>
    <property type="match status" value="5"/>
</dbReference>
<dbReference type="InterPro" id="IPR000719">
    <property type="entry name" value="Prot_kinase_dom"/>
</dbReference>
<dbReference type="SMART" id="SM00320">
    <property type="entry name" value="WD40"/>
    <property type="match status" value="7"/>
</dbReference>
<organism evidence="8 9">
    <name type="scientific">Pseudanabaena cinerea FACHB-1277</name>
    <dbReference type="NCBI Taxonomy" id="2949581"/>
    <lineage>
        <taxon>Bacteria</taxon>
        <taxon>Bacillati</taxon>
        <taxon>Cyanobacteriota</taxon>
        <taxon>Cyanophyceae</taxon>
        <taxon>Pseudanabaenales</taxon>
        <taxon>Pseudanabaenaceae</taxon>
        <taxon>Pseudanabaena</taxon>
        <taxon>Pseudanabaena cinerea</taxon>
    </lineage>
</organism>
<keyword evidence="4" id="KW-0067">ATP-binding</keyword>
<dbReference type="SMART" id="SM00220">
    <property type="entry name" value="S_TKc"/>
    <property type="match status" value="1"/>
</dbReference>
<keyword evidence="6" id="KW-1133">Transmembrane helix</keyword>
<dbReference type="PANTHER" id="PTHR19879">
    <property type="entry name" value="TRANSCRIPTION INITIATION FACTOR TFIID"/>
    <property type="match status" value="1"/>
</dbReference>
<evidence type="ECO:0000313" key="9">
    <source>
        <dbReference type="Proteomes" id="UP000631421"/>
    </source>
</evidence>
<dbReference type="Proteomes" id="UP000631421">
    <property type="component" value="Unassembled WGS sequence"/>
</dbReference>
<protein>
    <submittedName>
        <fullName evidence="8">Serine/threonine protein kinase</fullName>
    </submittedName>
</protein>
<feature type="binding site" evidence="4">
    <location>
        <position position="44"/>
    </location>
    <ligand>
        <name>ATP</name>
        <dbReference type="ChEBI" id="CHEBI:30616"/>
    </ligand>
</feature>
<dbReference type="PROSITE" id="PS00107">
    <property type="entry name" value="PROTEIN_KINASE_ATP"/>
    <property type="match status" value="1"/>
</dbReference>
<dbReference type="Gene3D" id="3.30.200.20">
    <property type="entry name" value="Phosphorylase Kinase, domain 1"/>
    <property type="match status" value="1"/>
</dbReference>
<keyword evidence="9" id="KW-1185">Reference proteome</keyword>
<feature type="repeat" description="WD" evidence="3">
    <location>
        <begin position="542"/>
        <end position="583"/>
    </location>
</feature>
<dbReference type="PANTHER" id="PTHR19879:SF9">
    <property type="entry name" value="TRANSCRIPTION INITIATION FACTOR TFIID SUBUNIT 5"/>
    <property type="match status" value="1"/>
</dbReference>
<keyword evidence="4" id="KW-0547">Nucleotide-binding</keyword>
<dbReference type="InterPro" id="IPR019775">
    <property type="entry name" value="WD40_repeat_CS"/>
</dbReference>
<evidence type="ECO:0000256" key="4">
    <source>
        <dbReference type="PROSITE-ProRule" id="PRU10141"/>
    </source>
</evidence>
<dbReference type="PRINTS" id="PR00320">
    <property type="entry name" value="GPROTEINBRPT"/>
</dbReference>
<evidence type="ECO:0000259" key="7">
    <source>
        <dbReference type="PROSITE" id="PS50011"/>
    </source>
</evidence>
<dbReference type="PROSITE" id="PS50294">
    <property type="entry name" value="WD_REPEATS_REGION"/>
    <property type="match status" value="7"/>
</dbReference>
<feature type="repeat" description="WD" evidence="3">
    <location>
        <begin position="625"/>
        <end position="666"/>
    </location>
</feature>
<dbReference type="Pfam" id="PF00069">
    <property type="entry name" value="Pkinase"/>
    <property type="match status" value="1"/>
</dbReference>
<proteinExistence type="predicted"/>
<keyword evidence="2" id="KW-0677">Repeat</keyword>
<dbReference type="CDD" id="cd14014">
    <property type="entry name" value="STKc_PknB_like"/>
    <property type="match status" value="1"/>
</dbReference>
<evidence type="ECO:0000256" key="3">
    <source>
        <dbReference type="PROSITE-ProRule" id="PRU00221"/>
    </source>
</evidence>
<feature type="region of interest" description="Disordered" evidence="5">
    <location>
        <begin position="305"/>
        <end position="357"/>
    </location>
</feature>
<dbReference type="InterPro" id="IPR017441">
    <property type="entry name" value="Protein_kinase_ATP_BS"/>
</dbReference>
<dbReference type="InterPro" id="IPR001680">
    <property type="entry name" value="WD40_rpt"/>
</dbReference>
<keyword evidence="8" id="KW-0418">Kinase</keyword>
<name>A0A926Z6Y9_9CYAN</name>
<dbReference type="CDD" id="cd00200">
    <property type="entry name" value="WD40"/>
    <property type="match status" value="1"/>
</dbReference>
<dbReference type="PROSITE" id="PS50082">
    <property type="entry name" value="WD_REPEATS_2"/>
    <property type="match status" value="7"/>
</dbReference>